<evidence type="ECO:0000313" key="2">
    <source>
        <dbReference type="Proteomes" id="UP000067325"/>
    </source>
</evidence>
<sequence length="50" mass="5852">MPYPLETHYLMLMFVLDKSTLSKNFFITLSLLLGSMHDNTKIKFLLFNLA</sequence>
<dbReference type="AlphaFoldDB" id="A0A088MXX6"/>
<dbReference type="EMBL" id="CP008985">
    <property type="protein sequence ID" value="AIN47064.1"/>
    <property type="molecule type" value="Genomic_DNA"/>
</dbReference>
<protein>
    <submittedName>
        <fullName evidence="1">Uncharacterized protein</fullName>
    </submittedName>
</protein>
<reference evidence="1 2" key="1">
    <citation type="journal article" date="2014" name="MBio">
        <title>Differential genome evolution between companion symbionts in an insect-bacterial symbiosis.</title>
        <authorList>
            <person name="Bennett G.M."/>
            <person name="McCutcheon J.P."/>
            <person name="MacDonald B.R."/>
            <person name="Romanovicz D."/>
            <person name="Moran N.A."/>
        </authorList>
    </citation>
    <scope>NUCLEOTIDE SEQUENCE [LARGE SCALE GENOMIC DNA]</scope>
    <source>
        <strain evidence="1 2">BGSS</strain>
    </source>
</reference>
<name>A0A088MXX6_9GAMM</name>
<proteinExistence type="predicted"/>
<accession>A0A088MXX6</accession>
<dbReference type="Proteomes" id="UP000067325">
    <property type="component" value="Chromosome"/>
</dbReference>
<dbReference type="KEGG" id="bcib:IM45_369"/>
<gene>
    <name evidence="1" type="ORF">IM45_369</name>
</gene>
<evidence type="ECO:0000313" key="1">
    <source>
        <dbReference type="EMBL" id="AIN47064.1"/>
    </source>
</evidence>
<organism evidence="1 2">
    <name type="scientific">Candidatus Palibaumannia cicadellinicola</name>
    <dbReference type="NCBI Taxonomy" id="186490"/>
    <lineage>
        <taxon>Bacteria</taxon>
        <taxon>Pseudomonadati</taxon>
        <taxon>Pseudomonadota</taxon>
        <taxon>Gammaproteobacteria</taxon>
        <taxon>Candidatus Palibaumannia</taxon>
    </lineage>
</organism>